<dbReference type="SUPFAM" id="SSF53335">
    <property type="entry name" value="S-adenosyl-L-methionine-dependent methyltransferases"/>
    <property type="match status" value="1"/>
</dbReference>
<reference evidence="2 3" key="1">
    <citation type="submission" date="2015-10" db="EMBL/GenBank/DDBJ databases">
        <title>Draft genome sequence of Streptomyces corchorusii DSM 40340, type strain for the species Streptomyces corchorusii.</title>
        <authorList>
            <person name="Ruckert C."/>
            <person name="Winkler A."/>
            <person name="Kalinowski J."/>
            <person name="Kampfer P."/>
            <person name="Glaeser S."/>
        </authorList>
    </citation>
    <scope>NUCLEOTIDE SEQUENCE [LARGE SCALE GENOMIC DNA]</scope>
    <source>
        <strain evidence="2 3">DSM 40340</strain>
    </source>
</reference>
<keyword evidence="2" id="KW-0489">Methyltransferase</keyword>
<dbReference type="Gene3D" id="3.40.50.150">
    <property type="entry name" value="Vaccinia Virus protein VP39"/>
    <property type="match status" value="1"/>
</dbReference>
<proteinExistence type="predicted"/>
<feature type="domain" description="Methyltransferase type 12" evidence="1">
    <location>
        <begin position="52"/>
        <end position="141"/>
    </location>
</feature>
<protein>
    <submittedName>
        <fullName evidence="2">Methyltransferase</fullName>
    </submittedName>
</protein>
<keyword evidence="3" id="KW-1185">Reference proteome</keyword>
<keyword evidence="2" id="KW-0808">Transferase</keyword>
<dbReference type="CDD" id="cd02440">
    <property type="entry name" value="AdoMet_MTases"/>
    <property type="match status" value="1"/>
</dbReference>
<evidence type="ECO:0000313" key="2">
    <source>
        <dbReference type="EMBL" id="KUN31296.1"/>
    </source>
</evidence>
<dbReference type="GO" id="GO:0032259">
    <property type="term" value="P:methylation"/>
    <property type="evidence" value="ECO:0007669"/>
    <property type="project" value="UniProtKB-KW"/>
</dbReference>
<dbReference type="InterPro" id="IPR029063">
    <property type="entry name" value="SAM-dependent_MTases_sf"/>
</dbReference>
<sequence>MEAAPRDNNGSMALDPAWEHERLRLEMLAAMTDPATIEILDACVPDHPREIVEIGAGAGTVARHLARRHPGARVWATDIDLRHLDGGGLPNLVPLRHDAAVDPAPVRGVDLIHCRSVLIFLDDPQAVLGRLAGWLAPGGCIVVEELAGFPPYDPTTVVGGALDAVSQVLSRDAGADPQWVRDLMVDPPQPLVRHGLTDCGAQMRVYPFRPGSAASEFSRLTLEQLRPRLLGRGHLTAAQFEAAVSRLRDDDLAEPSSSVLSVWGHRPR</sequence>
<organism evidence="2 3">
    <name type="scientific">Streptomyces corchorusii</name>
    <name type="common">Streptomyces chibaensis</name>
    <dbReference type="NCBI Taxonomy" id="1903"/>
    <lineage>
        <taxon>Bacteria</taxon>
        <taxon>Bacillati</taxon>
        <taxon>Actinomycetota</taxon>
        <taxon>Actinomycetes</taxon>
        <taxon>Kitasatosporales</taxon>
        <taxon>Streptomycetaceae</taxon>
        <taxon>Streptomyces</taxon>
    </lineage>
</organism>
<dbReference type="Pfam" id="PF08242">
    <property type="entry name" value="Methyltransf_12"/>
    <property type="match status" value="1"/>
</dbReference>
<evidence type="ECO:0000259" key="1">
    <source>
        <dbReference type="Pfam" id="PF08242"/>
    </source>
</evidence>
<evidence type="ECO:0000313" key="3">
    <source>
        <dbReference type="Proteomes" id="UP000053398"/>
    </source>
</evidence>
<dbReference type="AlphaFoldDB" id="A0A101QK86"/>
<comment type="caution">
    <text evidence="2">The sequence shown here is derived from an EMBL/GenBank/DDBJ whole genome shotgun (WGS) entry which is preliminary data.</text>
</comment>
<dbReference type="EMBL" id="LMWP01000006">
    <property type="protein sequence ID" value="KUN31296.1"/>
    <property type="molecule type" value="Genomic_DNA"/>
</dbReference>
<dbReference type="InterPro" id="IPR013217">
    <property type="entry name" value="Methyltransf_12"/>
</dbReference>
<gene>
    <name evidence="2" type="ORF">AQJ11_07340</name>
</gene>
<dbReference type="Proteomes" id="UP000053398">
    <property type="component" value="Unassembled WGS sequence"/>
</dbReference>
<name>A0A101QK86_STRCK</name>
<dbReference type="GO" id="GO:0008168">
    <property type="term" value="F:methyltransferase activity"/>
    <property type="evidence" value="ECO:0007669"/>
    <property type="project" value="UniProtKB-KW"/>
</dbReference>
<accession>A0A101QK86</accession>